<name>A0ACC2YU91_9PEZI</name>
<evidence type="ECO:0000313" key="1">
    <source>
        <dbReference type="EMBL" id="KAJ9638967.1"/>
    </source>
</evidence>
<sequence>MSRPAAASRKSAKGEYIETDTGNKISRRAQITGTANITLGGKTVIQSDVVLRGDLHRLPQRKEDGTMERTPTAISIGRYTVISSGCVLRPPGRNSGGTWRYYGMKVGDNVFIGPNTTLSSASISSHVHIGASCTLGNFSIINSNVKILPGTVVPALMVVPPGVVLGGQPARIVGELGEGWGGGGNGVGGGEEAWVEGGELRELQTMPAFVVREDTGGPNV</sequence>
<dbReference type="Proteomes" id="UP001172680">
    <property type="component" value="Unassembled WGS sequence"/>
</dbReference>
<gene>
    <name evidence="1" type="ORF">H2199_006828</name>
</gene>
<evidence type="ECO:0000313" key="2">
    <source>
        <dbReference type="Proteomes" id="UP001172680"/>
    </source>
</evidence>
<reference evidence="1" key="1">
    <citation type="submission" date="2022-10" db="EMBL/GenBank/DDBJ databases">
        <title>Culturing micro-colonial fungi from biological soil crusts in the Mojave desert and describing Neophaeococcomyces mojavensis, and introducing the new genera and species Taxawa tesnikishii.</title>
        <authorList>
            <person name="Kurbessoian T."/>
            <person name="Stajich J.E."/>
        </authorList>
    </citation>
    <scope>NUCLEOTIDE SEQUENCE</scope>
    <source>
        <strain evidence="1">JES_115</strain>
    </source>
</reference>
<protein>
    <submittedName>
        <fullName evidence="1">Uncharacterized protein</fullName>
    </submittedName>
</protein>
<accession>A0ACC2YU91</accession>
<proteinExistence type="predicted"/>
<comment type="caution">
    <text evidence="1">The sequence shown here is derived from an EMBL/GenBank/DDBJ whole genome shotgun (WGS) entry which is preliminary data.</text>
</comment>
<dbReference type="EMBL" id="JAPDRP010000020">
    <property type="protein sequence ID" value="KAJ9638967.1"/>
    <property type="molecule type" value="Genomic_DNA"/>
</dbReference>
<organism evidence="1 2">
    <name type="scientific">Coniosporium tulheliwenetii</name>
    <dbReference type="NCBI Taxonomy" id="3383036"/>
    <lineage>
        <taxon>Eukaryota</taxon>
        <taxon>Fungi</taxon>
        <taxon>Dikarya</taxon>
        <taxon>Ascomycota</taxon>
        <taxon>Pezizomycotina</taxon>
        <taxon>Dothideomycetes</taxon>
        <taxon>Dothideomycetes incertae sedis</taxon>
        <taxon>Coniosporium</taxon>
    </lineage>
</organism>
<keyword evidence="2" id="KW-1185">Reference proteome</keyword>